<dbReference type="Proteomes" id="UP000013307">
    <property type="component" value="Chromosome"/>
</dbReference>
<keyword evidence="1" id="KW-1133">Transmembrane helix</keyword>
<dbReference type="eggNOG" id="arCOG02089">
    <property type="taxonomic scope" value="Archaea"/>
</dbReference>
<dbReference type="PANTHER" id="PTHR35902">
    <property type="entry name" value="S-LAYER DOMAIN-LIKE PROTEIN-RELATED"/>
    <property type="match status" value="1"/>
</dbReference>
<proteinExistence type="predicted"/>
<dbReference type="EMBL" id="CP005290">
    <property type="protein sequence ID" value="AGK60499.1"/>
    <property type="molecule type" value="Genomic_DNA"/>
</dbReference>
<evidence type="ECO:0000313" key="2">
    <source>
        <dbReference type="EMBL" id="AGK60499.1"/>
    </source>
</evidence>
<dbReference type="InterPro" id="IPR013783">
    <property type="entry name" value="Ig-like_fold"/>
</dbReference>
<keyword evidence="1" id="KW-0812">Transmembrane</keyword>
<dbReference type="Gene3D" id="2.60.40.10">
    <property type="entry name" value="Immunoglobulins"/>
    <property type="match status" value="1"/>
</dbReference>
<dbReference type="eggNOG" id="arCOG02079">
    <property type="taxonomic scope" value="Archaea"/>
</dbReference>
<keyword evidence="3" id="KW-1185">Reference proteome</keyword>
<gene>
    <name evidence="2" type="ORF">Asulf_00472</name>
</gene>
<evidence type="ECO:0000313" key="3">
    <source>
        <dbReference type="Proteomes" id="UP000013307"/>
    </source>
</evidence>
<feature type="transmembrane region" description="Helical" evidence="1">
    <location>
        <begin position="599"/>
        <end position="617"/>
    </location>
</feature>
<protein>
    <recommendedName>
        <fullName evidence="4">S-layer domain protein</fullName>
    </recommendedName>
</protein>
<dbReference type="AlphaFoldDB" id="N0BA89"/>
<dbReference type="RefSeq" id="WP_015590098.1">
    <property type="nucleotide sequence ID" value="NC_021169.1"/>
</dbReference>
<evidence type="ECO:0008006" key="4">
    <source>
        <dbReference type="Google" id="ProtNLM"/>
    </source>
</evidence>
<name>N0BA89_9EURY</name>
<dbReference type="STRING" id="387631.Asulf_00472"/>
<dbReference type="GeneID" id="15392118"/>
<organism evidence="2 3">
    <name type="scientific">Archaeoglobus sulfaticallidus PM70-1</name>
    <dbReference type="NCBI Taxonomy" id="387631"/>
    <lineage>
        <taxon>Archaea</taxon>
        <taxon>Methanobacteriati</taxon>
        <taxon>Methanobacteriota</taxon>
        <taxon>Archaeoglobi</taxon>
        <taxon>Archaeoglobales</taxon>
        <taxon>Archaeoglobaceae</taxon>
        <taxon>Archaeoglobus</taxon>
    </lineage>
</organism>
<evidence type="ECO:0000256" key="1">
    <source>
        <dbReference type="SAM" id="Phobius"/>
    </source>
</evidence>
<dbReference type="PANTHER" id="PTHR35902:SF3">
    <property type="entry name" value="NPCBM-ASSOCIATED, NEW3 DOMAIN OF ALPHA-GALACTOSIDASE"/>
    <property type="match status" value="1"/>
</dbReference>
<reference evidence="2 3" key="1">
    <citation type="journal article" date="2013" name="Genome Announc.">
        <title>Complete Genome Sequence of the Thermophilic and Facultatively Chemolithoautotrophic Sulfate Reducer Archaeoglobus sulfaticallidus Strain PM70-1T.</title>
        <authorList>
            <person name="Stokke R."/>
            <person name="Hocking W.P."/>
            <person name="Steinsbu B.O."/>
            <person name="Steen I.H."/>
        </authorList>
    </citation>
    <scope>NUCLEOTIDE SEQUENCE [LARGE SCALE GENOMIC DNA]</scope>
    <source>
        <strain evidence="2">PM70-1</strain>
    </source>
</reference>
<accession>N0BA89</accession>
<dbReference type="OrthoDB" id="56770at2157"/>
<sequence>MKGILRFGMVMFILLLLMQTSSALMYEEKPNIKVSVAGSNYFSKGEEKYIMLTVFNGAKKVKIDYFNDIESMFFDDGSMLFIAYNVTAELEGCDGIVVETPPQKIPALKPMTPLNLQYLLKVDEGIKPGEYNLKLKVTFERISDLSYFNILGVEMVPSQFTNTMTDEYSIVTKNPTDTNVTLTNTTVYQYKKLIGNYKLLYEQETQEIPIKIYVKEDDVKLEVVEVKGEDLIGGGKGKIEIKVRNSGEKTARNAYLVLEAPSGFEPSALSMTSMSSMPSSMTPMAGMPSGLQMGLPSGMPTGMSMAMPSAPSSSLPSTQAAYFVGELKPNETTEATFYIKINVKDGGRYPLKVRAVYVDANGDVKETEAVPFGIDVQASPVIEIKDVKSNIYVNAKGELRVTFTTSANLSDASVLISANPPLSVLSSEYYIGNIEKGKEYTAIFKLKASGESKPVRYPVKLYIKYRALNEYAETDEVSVGVKVNPKLSFEVLGTPSIQAGTEKVVTFKIVNTGDFEIKDANARITIVDPFTSTDDTSFIGDLKPNESKEVRFKIKVDSDATPKIYALNLEVKYKDLEGEWVTSEPAKALIDVKPSKPPYMLYGVFVLVALVAIGAYVRSRKK</sequence>
<keyword evidence="1" id="KW-0472">Membrane</keyword>
<dbReference type="HOGENOM" id="CLU_031683_0_0_2"/>
<dbReference type="KEGG" id="ast:Asulf_00472"/>